<accession>A0A1F5SH90</accession>
<evidence type="ECO:0000313" key="2">
    <source>
        <dbReference type="Proteomes" id="UP000178367"/>
    </source>
</evidence>
<dbReference type="STRING" id="1797994.A2227_02620"/>
<dbReference type="AlphaFoldDB" id="A0A1F5SH90"/>
<comment type="caution">
    <text evidence="1">The sequence shown here is derived from an EMBL/GenBank/DDBJ whole genome shotgun (WGS) entry which is preliminary data.</text>
</comment>
<proteinExistence type="predicted"/>
<evidence type="ECO:0000313" key="1">
    <source>
        <dbReference type="EMBL" id="OGF26088.1"/>
    </source>
</evidence>
<name>A0A1F5SH90_9BACT</name>
<sequence>MKQIISETDFMKNMSTIYQKNEAAQNTVMAEGLTVDPVVSKKEGGHLVIFRFPFEFAVALSEFSLAISRLVSAVYYRITDIHLTIISHDSAPGMTHPNSTTLKILEAAVTKALDECRVPAFPLIRYSGLFFNKTSVVAKGTPENDSFYLLANAIVYHCRELGLDAKFPWGVHSTINRFAEVTPPEELEKLSDYIKSSVVPLYSSPDHINIGWYTFSKNNFNINVTKSFDIKTTRRWGL</sequence>
<dbReference type="EMBL" id="MFGB01000017">
    <property type="protein sequence ID" value="OGF26088.1"/>
    <property type="molecule type" value="Genomic_DNA"/>
</dbReference>
<protein>
    <submittedName>
        <fullName evidence="1">Uncharacterized protein</fullName>
    </submittedName>
</protein>
<gene>
    <name evidence="1" type="ORF">A2227_02620</name>
</gene>
<organism evidence="1 2">
    <name type="scientific">Candidatus Falkowbacteria bacterium RIFOXYA2_FULL_47_19</name>
    <dbReference type="NCBI Taxonomy" id="1797994"/>
    <lineage>
        <taxon>Bacteria</taxon>
        <taxon>Candidatus Falkowiibacteriota</taxon>
    </lineage>
</organism>
<reference evidence="1 2" key="1">
    <citation type="journal article" date="2016" name="Nat. Commun.">
        <title>Thousands of microbial genomes shed light on interconnected biogeochemical processes in an aquifer system.</title>
        <authorList>
            <person name="Anantharaman K."/>
            <person name="Brown C.T."/>
            <person name="Hug L.A."/>
            <person name="Sharon I."/>
            <person name="Castelle C.J."/>
            <person name="Probst A.J."/>
            <person name="Thomas B.C."/>
            <person name="Singh A."/>
            <person name="Wilkins M.J."/>
            <person name="Karaoz U."/>
            <person name="Brodie E.L."/>
            <person name="Williams K.H."/>
            <person name="Hubbard S.S."/>
            <person name="Banfield J.F."/>
        </authorList>
    </citation>
    <scope>NUCLEOTIDE SEQUENCE [LARGE SCALE GENOMIC DNA]</scope>
</reference>
<dbReference type="Proteomes" id="UP000178367">
    <property type="component" value="Unassembled WGS sequence"/>
</dbReference>